<dbReference type="EMBL" id="LT960614">
    <property type="protein sequence ID" value="SON56215.1"/>
    <property type="molecule type" value="Genomic_DNA"/>
</dbReference>
<gene>
    <name evidence="8" type="primary">flgG_1</name>
    <name evidence="8" type="ORF">HDIA_2674</name>
</gene>
<feature type="domain" description="Flagellar hook protein FlgE/F/G-like D1" evidence="7">
    <location>
        <begin position="88"/>
        <end position="151"/>
    </location>
</feature>
<evidence type="ECO:0000256" key="2">
    <source>
        <dbReference type="ARBA" id="ARBA00009677"/>
    </source>
</evidence>
<evidence type="ECO:0000313" key="8">
    <source>
        <dbReference type="EMBL" id="SON56215.1"/>
    </source>
</evidence>
<reference evidence="9" key="1">
    <citation type="submission" date="2017-09" db="EMBL/GenBank/DDBJ databases">
        <title>Genome sequence of Nannocystis excedens DSM 71.</title>
        <authorList>
            <person name="Blom J."/>
        </authorList>
    </citation>
    <scope>NUCLEOTIDE SEQUENCE [LARGE SCALE GENOMIC DNA]</scope>
    <source>
        <strain evidence="9">type strain: E19</strain>
    </source>
</reference>
<feature type="domain" description="Flagellar basal-body/hook protein C-terminal" evidence="6">
    <location>
        <begin position="196"/>
        <end position="240"/>
    </location>
</feature>
<evidence type="ECO:0000259" key="6">
    <source>
        <dbReference type="Pfam" id="PF06429"/>
    </source>
</evidence>
<dbReference type="InterPro" id="IPR053967">
    <property type="entry name" value="LlgE_F_G-like_D1"/>
</dbReference>
<dbReference type="InterPro" id="IPR037925">
    <property type="entry name" value="FlgE/F/G-like"/>
</dbReference>
<dbReference type="SUPFAM" id="SSF117143">
    <property type="entry name" value="Flagellar hook protein flgE"/>
    <property type="match status" value="1"/>
</dbReference>
<dbReference type="OrthoDB" id="9804559at2"/>
<name>A0A2C9D9G0_9HYPH</name>
<dbReference type="InterPro" id="IPR020013">
    <property type="entry name" value="Flagellar_FlgE/F/G"/>
</dbReference>
<comment type="subcellular location">
    <subcellularLocation>
        <location evidence="1 4">Bacterial flagellum basal body</location>
    </subcellularLocation>
</comment>
<dbReference type="GO" id="GO:0030694">
    <property type="term" value="C:bacterial-type flagellum basal body, rod"/>
    <property type="evidence" value="ECO:0007669"/>
    <property type="project" value="UniProtKB-UniRule"/>
</dbReference>
<organism evidence="8 9">
    <name type="scientific">Hartmannibacter diazotrophicus</name>
    <dbReference type="NCBI Taxonomy" id="1482074"/>
    <lineage>
        <taxon>Bacteria</taxon>
        <taxon>Pseudomonadati</taxon>
        <taxon>Pseudomonadota</taxon>
        <taxon>Alphaproteobacteria</taxon>
        <taxon>Hyphomicrobiales</taxon>
        <taxon>Pleomorphomonadaceae</taxon>
        <taxon>Hartmannibacter</taxon>
    </lineage>
</organism>
<protein>
    <recommendedName>
        <fullName evidence="4">Flagellar basal-body rod protein FlgF</fullName>
    </recommendedName>
</protein>
<evidence type="ECO:0000313" key="9">
    <source>
        <dbReference type="Proteomes" id="UP000223606"/>
    </source>
</evidence>
<evidence type="ECO:0000259" key="7">
    <source>
        <dbReference type="Pfam" id="PF22692"/>
    </source>
</evidence>
<dbReference type="Pfam" id="PF06429">
    <property type="entry name" value="Flg_bbr_C"/>
    <property type="match status" value="1"/>
</dbReference>
<dbReference type="KEGG" id="hdi:HDIA_2674"/>
<evidence type="ECO:0000259" key="5">
    <source>
        <dbReference type="Pfam" id="PF00460"/>
    </source>
</evidence>
<comment type="subunit">
    <text evidence="4">The basal body constitutes a major portion of the flagellar organelle and consists of five rings (E,L,P,S, and M) mounted on a central rod. The rod consists of about 26 subunits of FlgG in the distal portion, and FlgB, FlgC and FlgF are thought to build up the proximal portion of the rod with about 6 subunits each.</text>
</comment>
<dbReference type="Pfam" id="PF22692">
    <property type="entry name" value="LlgE_F_G_D1"/>
    <property type="match status" value="1"/>
</dbReference>
<evidence type="ECO:0000256" key="1">
    <source>
        <dbReference type="ARBA" id="ARBA00004117"/>
    </source>
</evidence>
<keyword evidence="3 4" id="KW-0975">Bacterial flagellum</keyword>
<comment type="similarity">
    <text evidence="2 4">Belongs to the flagella basal body rod proteins family.</text>
</comment>
<dbReference type="InterPro" id="IPR010930">
    <property type="entry name" value="Flg_bb/hook_C_dom"/>
</dbReference>
<proteinExistence type="inferred from homology"/>
<sequence length="247" mass="26790">MESATLVALSRQMSLQRKLDVIADNIANITTDGFKRQSLSFEEHVMPKARASSFEAGDQMNSFVSDWTTTTDFSSGDIEQTGNELDVAIEGNAFFAVQTPNGERYTRAGNFRIDNTGTLINASGFPVLGDGGPIRFENNEVGVEIGTDGAIASSTGPKGKLRIVSFDDDRLLQKEGENLYTSTTATIQPTTTARVMQGAIERSNVSGVTEISRMIEVSRSYQQVSSIMRAQNELQSRAIDTLGSLRA</sequence>
<evidence type="ECO:0000256" key="4">
    <source>
        <dbReference type="RuleBase" id="RU362116"/>
    </source>
</evidence>
<accession>A0A2C9D9G0</accession>
<dbReference type="InterPro" id="IPR012836">
    <property type="entry name" value="FlgF"/>
</dbReference>
<dbReference type="InterPro" id="IPR001444">
    <property type="entry name" value="Flag_bb_rod_N"/>
</dbReference>
<evidence type="ECO:0000256" key="3">
    <source>
        <dbReference type="ARBA" id="ARBA00023143"/>
    </source>
</evidence>
<dbReference type="Pfam" id="PF00460">
    <property type="entry name" value="Flg_bb_rod"/>
    <property type="match status" value="1"/>
</dbReference>
<keyword evidence="9" id="KW-1185">Reference proteome</keyword>
<dbReference type="Proteomes" id="UP000223606">
    <property type="component" value="Chromosome 1"/>
</dbReference>
<dbReference type="NCBIfam" id="TIGR03506">
    <property type="entry name" value="FlgEFG_subfam"/>
    <property type="match status" value="1"/>
</dbReference>
<feature type="domain" description="Flagellar basal body rod protein N-terminal" evidence="5">
    <location>
        <begin position="7"/>
        <end position="35"/>
    </location>
</feature>
<dbReference type="NCBIfam" id="TIGR02490">
    <property type="entry name" value="flgF"/>
    <property type="match status" value="1"/>
</dbReference>
<dbReference type="AlphaFoldDB" id="A0A2C9D9G0"/>
<dbReference type="PANTHER" id="PTHR30435:SF19">
    <property type="entry name" value="FLAGELLAR BASAL-BODY ROD PROTEIN FLGG"/>
    <property type="match status" value="1"/>
</dbReference>
<dbReference type="RefSeq" id="WP_157775613.1">
    <property type="nucleotide sequence ID" value="NZ_LT960614.1"/>
</dbReference>
<dbReference type="GO" id="GO:0071978">
    <property type="term" value="P:bacterial-type flagellum-dependent swarming motility"/>
    <property type="evidence" value="ECO:0007669"/>
    <property type="project" value="TreeGrafter"/>
</dbReference>
<dbReference type="PANTHER" id="PTHR30435">
    <property type="entry name" value="FLAGELLAR PROTEIN"/>
    <property type="match status" value="1"/>
</dbReference>